<evidence type="ECO:0000313" key="2">
    <source>
        <dbReference type="Proteomes" id="UP001163203"/>
    </source>
</evidence>
<reference evidence="1" key="1">
    <citation type="submission" date="2022-11" db="EMBL/GenBank/DDBJ databases">
        <authorList>
            <person name="Mo P."/>
        </authorList>
    </citation>
    <scope>NUCLEOTIDE SEQUENCE</scope>
    <source>
        <strain evidence="1">HUAS 11-8</strain>
    </source>
</reference>
<dbReference type="Proteomes" id="UP001163203">
    <property type="component" value="Chromosome"/>
</dbReference>
<gene>
    <name evidence="1" type="ORF">ORV05_04745</name>
</gene>
<organism evidence="1 2">
    <name type="scientific">Amycolatopsis cynarae</name>
    <dbReference type="NCBI Taxonomy" id="2995223"/>
    <lineage>
        <taxon>Bacteria</taxon>
        <taxon>Bacillati</taxon>
        <taxon>Actinomycetota</taxon>
        <taxon>Actinomycetes</taxon>
        <taxon>Pseudonocardiales</taxon>
        <taxon>Pseudonocardiaceae</taxon>
        <taxon>Amycolatopsis</taxon>
    </lineage>
</organism>
<sequence length="270" mass="29920">MTISPADFMGSAPAPLGGNTAWASRYAGEIRRMITAYSERRPRSLQLHLGPSELGVACDRQVAGKMAGLPKTNHVSDPWPSFVGTAIHAEMENVLHWYNRVNNVMRFVAEQRVTPHPNHPGTADGYDAVEQCVLDWKALGESTMNKVRRAEGPPRKYVVQLLLYGHGYRLMGLPVKRVVLAALPRTSSSLDGVHVWERPHTPADDELLALVFQQTEHRQQLAIALHSGQISLLDIDAAPSYDECYFCPFYRPESARDGLQGCPGNLKNAQ</sequence>
<proteinExistence type="predicted"/>
<dbReference type="Gene3D" id="3.90.320.10">
    <property type="match status" value="1"/>
</dbReference>
<protein>
    <recommendedName>
        <fullName evidence="3">PD-(D/E)XK endonuclease-like domain-containing protein</fullName>
    </recommendedName>
</protein>
<dbReference type="RefSeq" id="WP_268757225.1">
    <property type="nucleotide sequence ID" value="NZ_CP113836.1"/>
</dbReference>
<evidence type="ECO:0008006" key="3">
    <source>
        <dbReference type="Google" id="ProtNLM"/>
    </source>
</evidence>
<evidence type="ECO:0000313" key="1">
    <source>
        <dbReference type="EMBL" id="WAL67099.1"/>
    </source>
</evidence>
<dbReference type="InterPro" id="IPR011604">
    <property type="entry name" value="PDDEXK-like_dom_sf"/>
</dbReference>
<dbReference type="EMBL" id="CP113836">
    <property type="protein sequence ID" value="WAL67099.1"/>
    <property type="molecule type" value="Genomic_DNA"/>
</dbReference>
<accession>A0ABY7B454</accession>
<keyword evidence="2" id="KW-1185">Reference proteome</keyword>
<name>A0ABY7B454_9PSEU</name>